<dbReference type="GO" id="GO:0016788">
    <property type="term" value="F:hydrolase activity, acting on ester bonds"/>
    <property type="evidence" value="ECO:0007669"/>
    <property type="project" value="UniProtKB-UniRule"/>
</dbReference>
<comment type="subcellular location">
    <subcellularLocation>
        <location evidence="5">Cytoplasm</location>
    </subcellularLocation>
</comment>
<organism evidence="7 8">
    <name type="scientific">Rubinisphaera brasiliensis (strain ATCC 49424 / DSM 5305 / JCM 21570 / IAM 15109 / NBRC 103401 / IFAM 1448)</name>
    <name type="common">Planctomyces brasiliensis</name>
    <dbReference type="NCBI Taxonomy" id="756272"/>
    <lineage>
        <taxon>Bacteria</taxon>
        <taxon>Pseudomonadati</taxon>
        <taxon>Planctomycetota</taxon>
        <taxon>Planctomycetia</taxon>
        <taxon>Planctomycetales</taxon>
        <taxon>Planctomycetaceae</taxon>
        <taxon>Rubinisphaera</taxon>
    </lineage>
</organism>
<proteinExistence type="inferred from homology"/>
<evidence type="ECO:0000313" key="8">
    <source>
        <dbReference type="Proteomes" id="UP000006860"/>
    </source>
</evidence>
<dbReference type="Pfam" id="PF03652">
    <property type="entry name" value="RuvX"/>
    <property type="match status" value="1"/>
</dbReference>
<feature type="domain" description="YqgF/RNase H-like" evidence="6">
    <location>
        <begin position="9"/>
        <end position="109"/>
    </location>
</feature>
<comment type="similarity">
    <text evidence="5">Belongs to the YqgF HJR family.</text>
</comment>
<dbReference type="InterPro" id="IPR006641">
    <property type="entry name" value="YqgF/RNaseH-like_dom"/>
</dbReference>
<dbReference type="AlphaFoldDB" id="F0SPR1"/>
<dbReference type="InterPro" id="IPR012337">
    <property type="entry name" value="RNaseH-like_sf"/>
</dbReference>
<dbReference type="GO" id="GO:0004518">
    <property type="term" value="F:nuclease activity"/>
    <property type="evidence" value="ECO:0007669"/>
    <property type="project" value="UniProtKB-KW"/>
</dbReference>
<dbReference type="PANTHER" id="PTHR33317">
    <property type="entry name" value="POLYNUCLEOTIDYL TRANSFERASE, RIBONUCLEASE H-LIKE SUPERFAMILY PROTEIN"/>
    <property type="match status" value="1"/>
</dbReference>
<dbReference type="NCBIfam" id="TIGR00250">
    <property type="entry name" value="RNAse_H_YqgF"/>
    <property type="match status" value="1"/>
</dbReference>
<keyword evidence="8" id="KW-1185">Reference proteome</keyword>
<evidence type="ECO:0000256" key="3">
    <source>
        <dbReference type="ARBA" id="ARBA00022722"/>
    </source>
</evidence>
<evidence type="ECO:0000256" key="1">
    <source>
        <dbReference type="ARBA" id="ARBA00022490"/>
    </source>
</evidence>
<gene>
    <name evidence="7" type="ordered locus">Plabr_1408</name>
</gene>
<keyword evidence="3 5" id="KW-0540">Nuclease</keyword>
<dbReference type="PANTHER" id="PTHR33317:SF4">
    <property type="entry name" value="POLYNUCLEOTIDYL TRANSFERASE, RIBONUCLEASE H-LIKE SUPERFAMILY PROTEIN"/>
    <property type="match status" value="1"/>
</dbReference>
<dbReference type="eggNOG" id="COG0816">
    <property type="taxonomic scope" value="Bacteria"/>
</dbReference>
<evidence type="ECO:0000256" key="4">
    <source>
        <dbReference type="ARBA" id="ARBA00022801"/>
    </source>
</evidence>
<dbReference type="HOGENOM" id="CLU_098240_2_0_0"/>
<keyword evidence="1 5" id="KW-0963">Cytoplasm</keyword>
<evidence type="ECO:0000259" key="6">
    <source>
        <dbReference type="SMART" id="SM00732"/>
    </source>
</evidence>
<name>F0SPR1_RUBBR</name>
<sequence>MSSDFPETGTLLGIDFGTKRVGLAISTPDQSIASPLEIIHRSQPAQDSKKICKICNEFRVKGLVVGLPVHMSGSEGGKAKEARVFGDWCGEITQLPVIYWDERFTSALADNHLRQSTMSQAKRKKHLDKLAAQVMLQSFLEAPDRFAPPSALGDS</sequence>
<comment type="function">
    <text evidence="5">Could be a nuclease involved in processing of the 5'-end of pre-16S rRNA.</text>
</comment>
<dbReference type="Proteomes" id="UP000006860">
    <property type="component" value="Chromosome"/>
</dbReference>
<reference evidence="8" key="1">
    <citation type="submission" date="2011-02" db="EMBL/GenBank/DDBJ databases">
        <title>The complete genome of Planctomyces brasiliensis DSM 5305.</title>
        <authorList>
            <person name="Lucas S."/>
            <person name="Copeland A."/>
            <person name="Lapidus A."/>
            <person name="Bruce D."/>
            <person name="Goodwin L."/>
            <person name="Pitluck S."/>
            <person name="Kyrpides N."/>
            <person name="Mavromatis K."/>
            <person name="Pagani I."/>
            <person name="Ivanova N."/>
            <person name="Ovchinnikova G."/>
            <person name="Lu M."/>
            <person name="Detter J.C."/>
            <person name="Han C."/>
            <person name="Land M."/>
            <person name="Hauser L."/>
            <person name="Markowitz V."/>
            <person name="Cheng J.-F."/>
            <person name="Hugenholtz P."/>
            <person name="Woyke T."/>
            <person name="Wu D."/>
            <person name="Tindall B."/>
            <person name="Pomrenke H.G."/>
            <person name="Brambilla E."/>
            <person name="Klenk H.-P."/>
            <person name="Eisen J.A."/>
        </authorList>
    </citation>
    <scope>NUCLEOTIDE SEQUENCE [LARGE SCALE GENOMIC DNA]</scope>
    <source>
        <strain evidence="8">ATCC 49424 / DSM 5305 / JCM 21570 / NBRC 103401 / IFAM 1448</strain>
    </source>
</reference>
<dbReference type="GO" id="GO:0005829">
    <property type="term" value="C:cytosol"/>
    <property type="evidence" value="ECO:0007669"/>
    <property type="project" value="TreeGrafter"/>
</dbReference>
<dbReference type="SUPFAM" id="SSF53098">
    <property type="entry name" value="Ribonuclease H-like"/>
    <property type="match status" value="1"/>
</dbReference>
<dbReference type="SMART" id="SM00732">
    <property type="entry name" value="YqgFc"/>
    <property type="match status" value="1"/>
</dbReference>
<dbReference type="EMBL" id="CP002546">
    <property type="protein sequence ID" value="ADY59020.1"/>
    <property type="molecule type" value="Genomic_DNA"/>
</dbReference>
<dbReference type="STRING" id="756272.Plabr_1408"/>
<dbReference type="EC" id="3.1.-.-" evidence="5"/>
<evidence type="ECO:0000313" key="7">
    <source>
        <dbReference type="EMBL" id="ADY59020.1"/>
    </source>
</evidence>
<dbReference type="GO" id="GO:0000967">
    <property type="term" value="P:rRNA 5'-end processing"/>
    <property type="evidence" value="ECO:0007669"/>
    <property type="project" value="UniProtKB-UniRule"/>
</dbReference>
<keyword evidence="4 5" id="KW-0378">Hydrolase</keyword>
<evidence type="ECO:0000256" key="2">
    <source>
        <dbReference type="ARBA" id="ARBA00022517"/>
    </source>
</evidence>
<protein>
    <recommendedName>
        <fullName evidence="5">Putative pre-16S rRNA nuclease</fullName>
        <ecNumber evidence="5">3.1.-.-</ecNumber>
    </recommendedName>
</protein>
<dbReference type="CDD" id="cd16964">
    <property type="entry name" value="YqgF"/>
    <property type="match status" value="1"/>
</dbReference>
<dbReference type="OrthoDB" id="9790539at2"/>
<dbReference type="Gene3D" id="3.30.420.140">
    <property type="entry name" value="YqgF/RNase H-like domain"/>
    <property type="match status" value="1"/>
</dbReference>
<evidence type="ECO:0000256" key="5">
    <source>
        <dbReference type="HAMAP-Rule" id="MF_00651"/>
    </source>
</evidence>
<dbReference type="InterPro" id="IPR037027">
    <property type="entry name" value="YqgF/RNaseH-like_dom_sf"/>
</dbReference>
<dbReference type="HAMAP" id="MF_00651">
    <property type="entry name" value="Nuclease_YqgF"/>
    <property type="match status" value="1"/>
</dbReference>
<dbReference type="InterPro" id="IPR005227">
    <property type="entry name" value="YqgF"/>
</dbReference>
<dbReference type="KEGG" id="pbs:Plabr_1408"/>
<dbReference type="RefSeq" id="WP_013627749.1">
    <property type="nucleotide sequence ID" value="NC_015174.1"/>
</dbReference>
<accession>F0SPR1</accession>
<keyword evidence="2 5" id="KW-0690">Ribosome biogenesis</keyword>